<organism evidence="11 12">
    <name type="scientific">Streptacidiphilus monticola</name>
    <dbReference type="NCBI Taxonomy" id="2161674"/>
    <lineage>
        <taxon>Bacteria</taxon>
        <taxon>Bacillati</taxon>
        <taxon>Actinomycetota</taxon>
        <taxon>Actinomycetes</taxon>
        <taxon>Kitasatosporales</taxon>
        <taxon>Streptomycetaceae</taxon>
        <taxon>Streptacidiphilus</taxon>
    </lineage>
</organism>
<feature type="transmembrane region" description="Helical" evidence="8">
    <location>
        <begin position="308"/>
        <end position="334"/>
    </location>
</feature>
<evidence type="ECO:0000256" key="8">
    <source>
        <dbReference type="SAM" id="Phobius"/>
    </source>
</evidence>
<reference evidence="12" key="1">
    <citation type="journal article" date="2019" name="Int. J. Syst. Evol. Microbiol.">
        <title>The Global Catalogue of Microorganisms (GCM) 10K type strain sequencing project: providing services to taxonomists for standard genome sequencing and annotation.</title>
        <authorList>
            <consortium name="The Broad Institute Genomics Platform"/>
            <consortium name="The Broad Institute Genome Sequencing Center for Infectious Disease"/>
            <person name="Wu L."/>
            <person name="Ma J."/>
        </authorList>
    </citation>
    <scope>NUCLEOTIDE SEQUENCE [LARGE SCALE GENOMIC DNA]</scope>
    <source>
        <strain evidence="12">JCM 4816</strain>
    </source>
</reference>
<feature type="transmembrane region" description="Helical" evidence="8">
    <location>
        <begin position="15"/>
        <end position="35"/>
    </location>
</feature>
<evidence type="ECO:0000256" key="5">
    <source>
        <dbReference type="ARBA" id="ARBA00022989"/>
    </source>
</evidence>
<feature type="domain" description="ABC3 transporter permease C-terminal" evidence="9">
    <location>
        <begin position="233"/>
        <end position="342"/>
    </location>
</feature>
<dbReference type="PANTHER" id="PTHR43738">
    <property type="entry name" value="ABC TRANSPORTER, MEMBRANE PROTEIN"/>
    <property type="match status" value="1"/>
</dbReference>
<dbReference type="InterPro" id="IPR025857">
    <property type="entry name" value="MacB_PCD"/>
</dbReference>
<keyword evidence="3" id="KW-1003">Cell membrane</keyword>
<comment type="caution">
    <text evidence="11">The sequence shown here is derived from an EMBL/GenBank/DDBJ whole genome shotgun (WGS) entry which is preliminary data.</text>
</comment>
<keyword evidence="12" id="KW-1185">Reference proteome</keyword>
<evidence type="ECO:0000256" key="6">
    <source>
        <dbReference type="ARBA" id="ARBA00023136"/>
    </source>
</evidence>
<dbReference type="Pfam" id="PF12704">
    <property type="entry name" value="MacB_PCD"/>
    <property type="match status" value="1"/>
</dbReference>
<keyword evidence="4 8" id="KW-0812">Transmembrane</keyword>
<dbReference type="Proteomes" id="UP001596174">
    <property type="component" value="Unassembled WGS sequence"/>
</dbReference>
<dbReference type="RefSeq" id="WP_380590628.1">
    <property type="nucleotide sequence ID" value="NZ_JBHSQJ010000173.1"/>
</dbReference>
<dbReference type="Pfam" id="PF02687">
    <property type="entry name" value="FtsX"/>
    <property type="match status" value="1"/>
</dbReference>
<feature type="domain" description="MacB-like periplasmic core" evidence="10">
    <location>
        <begin position="22"/>
        <end position="193"/>
    </location>
</feature>
<name>A0ABW1G9V7_9ACTN</name>
<protein>
    <submittedName>
        <fullName evidence="11">FtsX-like permease family protein</fullName>
    </submittedName>
</protein>
<evidence type="ECO:0000256" key="3">
    <source>
        <dbReference type="ARBA" id="ARBA00022475"/>
    </source>
</evidence>
<dbReference type="InterPro" id="IPR003838">
    <property type="entry name" value="ABC3_permease_C"/>
</dbReference>
<feature type="transmembrane region" description="Helical" evidence="8">
    <location>
        <begin position="279"/>
        <end position="301"/>
    </location>
</feature>
<keyword evidence="6 8" id="KW-0472">Membrane</keyword>
<proteinExistence type="inferred from homology"/>
<dbReference type="InterPro" id="IPR051125">
    <property type="entry name" value="ABC-4/HrtB_transporter"/>
</dbReference>
<evidence type="ECO:0000256" key="1">
    <source>
        <dbReference type="ARBA" id="ARBA00004651"/>
    </source>
</evidence>
<dbReference type="EMBL" id="JBHSQJ010000173">
    <property type="protein sequence ID" value="MFC5911521.1"/>
    <property type="molecule type" value="Genomic_DNA"/>
</dbReference>
<comment type="similarity">
    <text evidence="7">Belongs to the ABC-4 integral membrane protein family.</text>
</comment>
<evidence type="ECO:0000259" key="9">
    <source>
        <dbReference type="Pfam" id="PF02687"/>
    </source>
</evidence>
<evidence type="ECO:0000256" key="7">
    <source>
        <dbReference type="ARBA" id="ARBA00038076"/>
    </source>
</evidence>
<evidence type="ECO:0000256" key="2">
    <source>
        <dbReference type="ARBA" id="ARBA00022448"/>
    </source>
</evidence>
<gene>
    <name evidence="11" type="ORF">ACFP3V_30485</name>
</gene>
<evidence type="ECO:0000313" key="11">
    <source>
        <dbReference type="EMBL" id="MFC5911521.1"/>
    </source>
</evidence>
<feature type="transmembrane region" description="Helical" evidence="8">
    <location>
        <begin position="234"/>
        <end position="252"/>
    </location>
</feature>
<evidence type="ECO:0000256" key="4">
    <source>
        <dbReference type="ARBA" id="ARBA00022692"/>
    </source>
</evidence>
<dbReference type="PANTHER" id="PTHR43738:SF1">
    <property type="entry name" value="HEMIN TRANSPORT SYSTEM PERMEASE PROTEIN HRTB-RELATED"/>
    <property type="match status" value="1"/>
</dbReference>
<accession>A0ABW1G9V7</accession>
<evidence type="ECO:0000313" key="12">
    <source>
        <dbReference type="Proteomes" id="UP001596174"/>
    </source>
</evidence>
<comment type="subcellular location">
    <subcellularLocation>
        <location evidence="1">Cell membrane</location>
        <topology evidence="1">Multi-pass membrane protein</topology>
    </subcellularLocation>
</comment>
<keyword evidence="2" id="KW-0813">Transport</keyword>
<sequence>MYLALRDLRFARGRFALIGVVVTLITTLVVFLFGLTGGLSDAASAAVAKLPARQLVFGDSGGPPAFSSSSLSLQQQARWQSAASAQPLGAAMNRLTDTQGALAVSLFGAEPDLLPPVREGRAPTAGQLAVGVRTARERHLRLGDRVQLAGRPLTVAALVDERSYAHAPTVWTDFATWRQLTGQSRPTVLAVLGPVDARALDAATGTHTLPRADALSAIDGYSAEQGSLRMIQGFLFAVSALVVGAFFTVWTIQRGPDIAVLKAVGAATGYLVRDALGQALVLLLGGSALGAALGFAAGAAARSGGLPFTLGAGTAAVPFAALVLLGLLGAGLAVRRITSVDPLTALGAAR</sequence>
<keyword evidence="5 8" id="KW-1133">Transmembrane helix</keyword>
<evidence type="ECO:0000259" key="10">
    <source>
        <dbReference type="Pfam" id="PF12704"/>
    </source>
</evidence>